<evidence type="ECO:0000313" key="4">
    <source>
        <dbReference type="Proteomes" id="UP001301140"/>
    </source>
</evidence>
<organism evidence="3 4">
    <name type="scientific">Marinimicrococcus flavescens</name>
    <dbReference type="NCBI Taxonomy" id="3031815"/>
    <lineage>
        <taxon>Bacteria</taxon>
        <taxon>Pseudomonadati</taxon>
        <taxon>Pseudomonadota</taxon>
        <taxon>Alphaproteobacteria</taxon>
        <taxon>Geminicoccales</taxon>
        <taxon>Geminicoccaceae</taxon>
        <taxon>Marinimicrococcus</taxon>
    </lineage>
</organism>
<evidence type="ECO:0000259" key="1">
    <source>
        <dbReference type="Pfam" id="PF09722"/>
    </source>
</evidence>
<dbReference type="GO" id="GO:0003677">
    <property type="term" value="F:DNA binding"/>
    <property type="evidence" value="ECO:0007669"/>
    <property type="project" value="InterPro"/>
</dbReference>
<name>A0AAP3XS10_9PROT</name>
<dbReference type="InterPro" id="IPR024467">
    <property type="entry name" value="Xre/MbcA/ParS-like_toxin-bd"/>
</dbReference>
<dbReference type="AlphaFoldDB" id="A0AAP3XS10"/>
<evidence type="ECO:0000259" key="2">
    <source>
        <dbReference type="Pfam" id="PF20432"/>
    </source>
</evidence>
<dbReference type="InterPro" id="IPR046847">
    <property type="entry name" value="Xre-like_HTH"/>
</dbReference>
<proteinExistence type="predicted"/>
<dbReference type="Pfam" id="PF09722">
    <property type="entry name" value="Xre_MbcA_ParS_C"/>
    <property type="match status" value="1"/>
</dbReference>
<sequence>MAPPTHPATPLDRKALSGPALRTFCRIAALWRLSEDEQRTLLGLTSRSTLREWKRNPDMVLPKDTLERISCILGVYKALQPLLPDEKAADAWVRRPNSAALFAGHSALDKMLSGKIADLFIVRQYLGTHHGGWV</sequence>
<comment type="caution">
    <text evidence="3">The sequence shown here is derived from an EMBL/GenBank/DDBJ whole genome shotgun (WGS) entry which is preliminary data.</text>
</comment>
<feature type="domain" description="Antitoxin Xre-like helix-turn-helix" evidence="2">
    <location>
        <begin position="11"/>
        <end position="70"/>
    </location>
</feature>
<dbReference type="RefSeq" id="WP_327789398.1">
    <property type="nucleotide sequence ID" value="NZ_JARGEQ010000102.1"/>
</dbReference>
<evidence type="ECO:0000313" key="3">
    <source>
        <dbReference type="EMBL" id="MDF1586977.1"/>
    </source>
</evidence>
<dbReference type="Proteomes" id="UP001301140">
    <property type="component" value="Unassembled WGS sequence"/>
</dbReference>
<dbReference type="Pfam" id="PF20432">
    <property type="entry name" value="Xre-like-HTH"/>
    <property type="match status" value="1"/>
</dbReference>
<gene>
    <name evidence="3" type="ORF">PZ740_11370</name>
</gene>
<feature type="domain" description="Antitoxin Xre/MbcA/ParS-like toxin-binding" evidence="1">
    <location>
        <begin position="78"/>
        <end position="132"/>
    </location>
</feature>
<keyword evidence="4" id="KW-1185">Reference proteome</keyword>
<reference evidence="3 4" key="1">
    <citation type="submission" date="2023-03" db="EMBL/GenBank/DDBJ databases">
        <title>YIM 152171 draft genome.</title>
        <authorList>
            <person name="Yang Z."/>
        </authorList>
    </citation>
    <scope>NUCLEOTIDE SEQUENCE [LARGE SCALE GENOMIC DNA]</scope>
    <source>
        <strain evidence="3 4">YIM 152171</strain>
    </source>
</reference>
<protein>
    <submittedName>
        <fullName evidence="3">MbcA/ParS/Xre antitoxin family protein</fullName>
    </submittedName>
</protein>
<accession>A0AAP3XS10</accession>
<dbReference type="EMBL" id="JARGEQ010000102">
    <property type="protein sequence ID" value="MDF1586977.1"/>
    <property type="molecule type" value="Genomic_DNA"/>
</dbReference>